<organism evidence="1">
    <name type="scientific">viral metagenome</name>
    <dbReference type="NCBI Taxonomy" id="1070528"/>
    <lineage>
        <taxon>unclassified sequences</taxon>
        <taxon>metagenomes</taxon>
        <taxon>organismal metagenomes</taxon>
    </lineage>
</organism>
<evidence type="ECO:0000313" key="1">
    <source>
        <dbReference type="EMBL" id="QHT78660.1"/>
    </source>
</evidence>
<protein>
    <submittedName>
        <fullName evidence="1">Uncharacterized protein</fullName>
    </submittedName>
</protein>
<sequence>MSITRYIDIDSTFRDRITYPKVGDFVIPVNGAVKNSPLTAFDPVLLSFPYETDALSGGSTLTQMALSVLSSSIVNYYVGSVINIGSEFREIISYDNTTQIATVAPPFPVAYPALTPYYIRKQFPVPFINGAYQDTLLVNTPNTTTIELGGVASPVNGYYTNKYIFFPDPNPQNFIWKRITEYYTTGAGPIKVAKVYPPLNGIIPAGTPYQILDFSYDNCRPLVYNGTEVFSNEICEKVRLINLIVPNAKVKGGYGGTLQSYPFLYVSVYSEKGQTWNSPIESNNPTARKALFKVPVTFLPNTTWLTLQGSFMTHNISFRENDTLHMTIYLPTGDILDFYPNNQYTYFESYKFPVVPDPGNQVQAVFEVVRPN</sequence>
<name>A0A6C0HE61_9ZZZZ</name>
<accession>A0A6C0HE61</accession>
<dbReference type="EMBL" id="MN739935">
    <property type="protein sequence ID" value="QHT78660.1"/>
    <property type="molecule type" value="Genomic_DNA"/>
</dbReference>
<proteinExistence type="predicted"/>
<dbReference type="AlphaFoldDB" id="A0A6C0HE61"/>
<reference evidence="1" key="1">
    <citation type="journal article" date="2020" name="Nature">
        <title>Giant virus diversity and host interactions through global metagenomics.</title>
        <authorList>
            <person name="Schulz F."/>
            <person name="Roux S."/>
            <person name="Paez-Espino D."/>
            <person name="Jungbluth S."/>
            <person name="Walsh D.A."/>
            <person name="Denef V.J."/>
            <person name="McMahon K.D."/>
            <person name="Konstantinidis K.T."/>
            <person name="Eloe-Fadrosh E.A."/>
            <person name="Kyrpides N.C."/>
            <person name="Woyke T."/>
        </authorList>
    </citation>
    <scope>NUCLEOTIDE SEQUENCE</scope>
    <source>
        <strain evidence="1">GVMAG-M-3300023179-92</strain>
    </source>
</reference>